<organism evidence="1">
    <name type="scientific">Conus tribblei</name>
    <name type="common">Tribble's cone</name>
    <name type="synonym">Splinoconus tribblei</name>
    <dbReference type="NCBI Taxonomy" id="101761"/>
    <lineage>
        <taxon>Eukaryota</taxon>
        <taxon>Metazoa</taxon>
        <taxon>Spiralia</taxon>
        <taxon>Lophotrochozoa</taxon>
        <taxon>Mollusca</taxon>
        <taxon>Gastropoda</taxon>
        <taxon>Caenogastropoda</taxon>
        <taxon>Neogastropoda</taxon>
        <taxon>Conoidea</taxon>
        <taxon>Conidae</taxon>
        <taxon>Conus</taxon>
        <taxon>Splinoconus</taxon>
    </lineage>
</organism>
<reference evidence="1" key="1">
    <citation type="journal article" date="2015" name="Mar. Biotechnol.">
        <title>High conopeptide diversity in Conus tribblei revealed through analysis of venom duct transcriptome using two high-throughput sequencing platforms.</title>
        <authorList>
            <person name="Barghi N."/>
            <person name="Concepcion G.P."/>
            <person name="Olivera B.M."/>
            <person name="Lluisma A.O."/>
        </authorList>
    </citation>
    <scope>NUCLEOTIDE SEQUENCE</scope>
    <source>
        <tissue evidence="1">Venom duct</tissue>
    </source>
</reference>
<feature type="non-terminal residue" evidence="1">
    <location>
        <position position="1"/>
    </location>
</feature>
<proteinExistence type="predicted"/>
<dbReference type="EMBL" id="GCVM01000050">
    <property type="protein sequence ID" value="JAI17939.1"/>
    <property type="molecule type" value="Transcribed_RNA"/>
</dbReference>
<sequence>RHAENKQDLNLDERRGLMIPALRQQPTTPPCVPGSVWC</sequence>
<name>A0A0C9S5Q4_CONTD</name>
<accession>A0A0C9S5Q4</accession>
<dbReference type="EMBL" id="GCJM01000124">
    <property type="protein sequence ID" value="JAG92754.1"/>
    <property type="molecule type" value="Transcribed_RNA"/>
</dbReference>
<evidence type="ECO:0000313" key="2">
    <source>
        <dbReference type="EMBL" id="JAI17939.1"/>
    </source>
</evidence>
<dbReference type="AlphaFoldDB" id="A0A0C9S5Q4"/>
<reference evidence="2" key="2">
    <citation type="submission" date="2015-04" db="EMBL/GenBank/DDBJ databases">
        <authorList>
            <person name="Syromyatnikov M.Y."/>
            <person name="Popov V.N."/>
        </authorList>
    </citation>
    <scope>NUCLEOTIDE SEQUENCE</scope>
    <source>
        <tissue evidence="2">Venom duct</tissue>
    </source>
</reference>
<protein>
    <submittedName>
        <fullName evidence="1">Ctr_46_T conopeptide</fullName>
    </submittedName>
    <submittedName>
        <fullName evidence="2">Ctr_M_4 conopeptide</fullName>
    </submittedName>
</protein>
<evidence type="ECO:0000313" key="1">
    <source>
        <dbReference type="EMBL" id="JAG92754.1"/>
    </source>
</evidence>